<organism evidence="2 3">
    <name type="scientific">Vagococcus allomyrinae</name>
    <dbReference type="NCBI Taxonomy" id="2794353"/>
    <lineage>
        <taxon>Bacteria</taxon>
        <taxon>Bacillati</taxon>
        <taxon>Bacillota</taxon>
        <taxon>Bacilli</taxon>
        <taxon>Lactobacillales</taxon>
        <taxon>Enterococcaceae</taxon>
        <taxon>Vagococcus</taxon>
    </lineage>
</organism>
<dbReference type="InterPro" id="IPR008964">
    <property type="entry name" value="Invasin/intimin_cell_adhesion"/>
</dbReference>
<dbReference type="Gene3D" id="2.60.40.1080">
    <property type="match status" value="1"/>
</dbReference>
<dbReference type="Proteomes" id="UP000674938">
    <property type="component" value="Unassembled WGS sequence"/>
</dbReference>
<protein>
    <submittedName>
        <fullName evidence="2">Ig-like domain-containing protein</fullName>
    </submittedName>
</protein>
<proteinExistence type="predicted"/>
<name>A0A940PAE2_9ENTE</name>
<feature type="domain" description="BIG2" evidence="1">
    <location>
        <begin position="759"/>
        <end position="837"/>
    </location>
</feature>
<gene>
    <name evidence="2" type="ORF">I6N95_16185</name>
</gene>
<sequence>MKGFGKVLVVLGVFILGAKSFETVYSAEQLKEPLFSEEALEPVSEEIHNDEKKKFSKKVIVLPEEEVVKIKVIQKNYNEAMNIPTVSKFTKNPILENGVYDLGTFNPVIQQTLSKQLNFYRELANLKAIPLSTADVSFAQHGAIGMASVRTQTHGLASLTKPNDMPQSFWLTAGESASASNIHSSIKEYSLNYHLDSFITDYGNNKTAGHRAGIMGMQAVSFGAGYAKSSKEGFNSSENFYTSLYTKSDYKGIAGRYTDDFITQWPTQDYFPLQLYNRENPYNTDDYKNSTDPAKKSKYEKNMRWSIHFNEKKYSITANPEVEILNQRTGKVARVTNDSSGGEVSVRNAVPGYYATGGYSSLIFKPNNDFQIESNTKYTITVKGVMKDSQPFTYQYTTRMIDVDDTYQSTSVPLTKIDVTSQNKWAMKVGEKRELGIKVYPENGTLGNVDWKSNDNSLATVDSNGVVTAKGEGIVQISAKTGNIEKSIAFIHIEKPTGKTLSSAKTIQLGKTYFETNTSGTDYLALPIEKNELGYIVTIQREDKKTMASLDLLASNSNKSTTSKGDERFGQRTRKTIEATDYYYYDVSELPNDMTNLIIPIKEIGNYKVKICNYVKEYGEYFSIVEQLARNDYHNVFNWSFNTNLNDTSEKWIDTSAVRLLAFRESEILPLLEPEEYWEPEVSIPGLEENHILGDFYSNELSIREEGKTKYFNIDKYEIYANPNNRLIAGQSKIIFKNLITGKEYIQEVNVIEKFVNYPAKMEIIGPEGGKLKVGETFTFKVSVSPENAIWDGDIEIVSNGKRIGRSFDGKPLAITAESKGTMEIKISNNSGKNSTLTVVVE</sequence>
<dbReference type="AlphaFoldDB" id="A0A940PAE2"/>
<dbReference type="SMART" id="SM00635">
    <property type="entry name" value="BID_2"/>
    <property type="match status" value="2"/>
</dbReference>
<accession>A0A940PAE2</accession>
<dbReference type="InterPro" id="IPR003343">
    <property type="entry name" value="Big_2"/>
</dbReference>
<dbReference type="EMBL" id="JAEEGA010000011">
    <property type="protein sequence ID" value="MBP1042556.1"/>
    <property type="molecule type" value="Genomic_DNA"/>
</dbReference>
<reference evidence="2" key="1">
    <citation type="submission" date="2020-12" db="EMBL/GenBank/DDBJ databases">
        <title>Vagococcus allomyrinae sp. nov. and Enterococcus lavae sp. nov., isolated from the larvae of Allomyrina dichotoma.</title>
        <authorList>
            <person name="Lee S.D."/>
        </authorList>
    </citation>
    <scope>NUCLEOTIDE SEQUENCE</scope>
    <source>
        <strain evidence="2">BWB3-3</strain>
    </source>
</reference>
<comment type="caution">
    <text evidence="2">The sequence shown here is derived from an EMBL/GenBank/DDBJ whole genome shotgun (WGS) entry which is preliminary data.</text>
</comment>
<evidence type="ECO:0000313" key="3">
    <source>
        <dbReference type="Proteomes" id="UP000674938"/>
    </source>
</evidence>
<feature type="domain" description="BIG2" evidence="1">
    <location>
        <begin position="413"/>
        <end position="491"/>
    </location>
</feature>
<dbReference type="SUPFAM" id="SSF49373">
    <property type="entry name" value="Invasin/intimin cell-adhesion fragments"/>
    <property type="match status" value="1"/>
</dbReference>
<evidence type="ECO:0000313" key="2">
    <source>
        <dbReference type="EMBL" id="MBP1042556.1"/>
    </source>
</evidence>
<dbReference type="Pfam" id="PF02368">
    <property type="entry name" value="Big_2"/>
    <property type="match status" value="1"/>
</dbReference>
<evidence type="ECO:0000259" key="1">
    <source>
        <dbReference type="SMART" id="SM00635"/>
    </source>
</evidence>
<dbReference type="RefSeq" id="WP_209529847.1">
    <property type="nucleotide sequence ID" value="NZ_JAEEGA010000011.1"/>
</dbReference>
<keyword evidence="3" id="KW-1185">Reference proteome</keyword>